<dbReference type="PROSITE" id="PS51782">
    <property type="entry name" value="LYSM"/>
    <property type="match status" value="6"/>
</dbReference>
<feature type="domain" description="LysM" evidence="2">
    <location>
        <begin position="525"/>
        <end position="569"/>
    </location>
</feature>
<dbReference type="Gene3D" id="1.10.530.10">
    <property type="match status" value="1"/>
</dbReference>
<evidence type="ECO:0000256" key="1">
    <source>
        <dbReference type="SAM" id="MobiDB-lite"/>
    </source>
</evidence>
<sequence length="918" mass="101984">MVVAVFLTWMYPAGQSAADHLVQHHKLKCSQYFPCPDALRRRVDFWIDVYGRWRTNDAILHDAQRPHRVYKIIKGKACGTKGNTQFIKEQKRQIRLRLERIAILIERKKTITQAKDKHYLNMFPGRSPAALRRAARNLRCQSGNKDGFRNALRRFGTYGPIVRRVLKDAGLHQDIQYLPFVESSYNPEAYSRVGAAGMWQIMPRTARVLGLELNATMDERLDPEAASWAAARYLKDSRKNLTVAARSKKANVSDSELTPFVITSYNYGVNGMRRAIKKLGPDFLTVLNRYRTKKFRVAVKNFYAGFLAARHVARNSSRFFGSYSKGRPLRYDTIMLRKSASIDRIRAVFGISLSRLKSLNPALTRFVWHGWREIPGGYPLRLPLRQGGWADKIAYLHSLPPEADRGTPKRYTVRPGDTACAISSAFRVKCRDLIDMNRLGRQAVIRVGQSIQIPMGTSGKRRLLSRADPGVYTVAPGDTVCGVAQRYGVKCRALLAANGLTSGSVLSVGRRLVIPGALAETRGGGTYTVRKGDSACGVASRYGVSCDTLLAANELSQQDLIYPGQTLRIPRQLNTATGTGRQQSSTRKTLKTTVVVYRVKQGDSACRIAARLGVSCKALLTDNRLGRRSVIHPGQKLLVSGVSEDVAKALGPNRRGPASSESIYTVTAGDSVCEIAHNRGVSCDELLAFNGLQMASIIVPGQALRLPANARNHRSWSTTSGAGVSKLISTDDSGSTKVSSKQDQPDKASAVSSEVVTPPSRVIGPLDQDIEFRIQATEQAGKRVYRINIEPGETLGHYSDWLRLGGIAAIRELNGIQKTQNLQVGDVLLLPVSEQTQASAFDQRRLEYHRVLVEEFKENFEVLNVQQYTIQPGDSVWRVASSFELPVWLIMRYNPELRTTLPIAGNILRIPSIRKRSN</sequence>
<dbReference type="SUPFAM" id="SSF53955">
    <property type="entry name" value="Lysozyme-like"/>
    <property type="match status" value="1"/>
</dbReference>
<dbReference type="InterPro" id="IPR023346">
    <property type="entry name" value="Lysozyme-like_dom_sf"/>
</dbReference>
<accession>A0A381S9L7</accession>
<gene>
    <name evidence="3" type="ORF">METZ01_LOCUS53028</name>
</gene>
<feature type="domain" description="LysM" evidence="2">
    <location>
        <begin position="595"/>
        <end position="639"/>
    </location>
</feature>
<dbReference type="AlphaFoldDB" id="A0A381S9L7"/>
<dbReference type="GO" id="GO:0000270">
    <property type="term" value="P:peptidoglycan metabolic process"/>
    <property type="evidence" value="ECO:0007669"/>
    <property type="project" value="InterPro"/>
</dbReference>
<dbReference type="PANTHER" id="PTHR33734:SF22">
    <property type="entry name" value="MEMBRANE-BOUND LYTIC MUREIN TRANSGLYCOSYLASE D"/>
    <property type="match status" value="1"/>
</dbReference>
<dbReference type="PANTHER" id="PTHR33734">
    <property type="entry name" value="LYSM DOMAIN-CONTAINING GPI-ANCHORED PROTEIN 2"/>
    <property type="match status" value="1"/>
</dbReference>
<dbReference type="Pfam" id="PF01476">
    <property type="entry name" value="LysM"/>
    <property type="match status" value="7"/>
</dbReference>
<dbReference type="InterPro" id="IPR018392">
    <property type="entry name" value="LysM"/>
</dbReference>
<reference evidence="3" key="1">
    <citation type="submission" date="2018-05" db="EMBL/GenBank/DDBJ databases">
        <authorList>
            <person name="Lanie J.A."/>
            <person name="Ng W.-L."/>
            <person name="Kazmierczak K.M."/>
            <person name="Andrzejewski T.M."/>
            <person name="Davidsen T.M."/>
            <person name="Wayne K.J."/>
            <person name="Tettelin H."/>
            <person name="Glass J.I."/>
            <person name="Rusch D."/>
            <person name="Podicherti R."/>
            <person name="Tsui H.-C.T."/>
            <person name="Winkler M.E."/>
        </authorList>
    </citation>
    <scope>NUCLEOTIDE SEQUENCE</scope>
</reference>
<dbReference type="SMART" id="SM00257">
    <property type="entry name" value="LysM"/>
    <property type="match status" value="7"/>
</dbReference>
<evidence type="ECO:0000313" key="3">
    <source>
        <dbReference type="EMBL" id="SVA00174.1"/>
    </source>
</evidence>
<dbReference type="GO" id="GO:0016020">
    <property type="term" value="C:membrane"/>
    <property type="evidence" value="ECO:0007669"/>
    <property type="project" value="InterPro"/>
</dbReference>
<dbReference type="EMBL" id="UINC01002774">
    <property type="protein sequence ID" value="SVA00174.1"/>
    <property type="molecule type" value="Genomic_DNA"/>
</dbReference>
<proteinExistence type="predicted"/>
<organism evidence="3">
    <name type="scientific">marine metagenome</name>
    <dbReference type="NCBI Taxonomy" id="408172"/>
    <lineage>
        <taxon>unclassified sequences</taxon>
        <taxon>metagenomes</taxon>
        <taxon>ecological metagenomes</taxon>
    </lineage>
</organism>
<feature type="domain" description="LysM" evidence="2">
    <location>
        <begin position="662"/>
        <end position="706"/>
    </location>
</feature>
<dbReference type="PROSITE" id="PS00922">
    <property type="entry name" value="TRANSGLYCOSYLASE"/>
    <property type="match status" value="1"/>
</dbReference>
<dbReference type="InterPro" id="IPR000189">
    <property type="entry name" value="Transglyc_AS"/>
</dbReference>
<protein>
    <recommendedName>
        <fullName evidence="2">LysM domain-containing protein</fullName>
    </recommendedName>
</protein>
<dbReference type="InterPro" id="IPR036779">
    <property type="entry name" value="LysM_dom_sf"/>
</dbReference>
<feature type="domain" description="LysM" evidence="2">
    <location>
        <begin position="409"/>
        <end position="453"/>
    </location>
</feature>
<name>A0A381S9L7_9ZZZZ</name>
<feature type="domain" description="LysM" evidence="2">
    <location>
        <begin position="866"/>
        <end position="910"/>
    </location>
</feature>
<dbReference type="SUPFAM" id="SSF54106">
    <property type="entry name" value="LysM domain"/>
    <property type="match status" value="6"/>
</dbReference>
<feature type="region of interest" description="Disordered" evidence="1">
    <location>
        <begin position="714"/>
        <end position="755"/>
    </location>
</feature>
<dbReference type="CDD" id="cd16894">
    <property type="entry name" value="MltD-like"/>
    <property type="match status" value="1"/>
</dbReference>
<feature type="compositionally biased region" description="Polar residues" evidence="1">
    <location>
        <begin position="715"/>
        <end position="742"/>
    </location>
</feature>
<dbReference type="InterPro" id="IPR008258">
    <property type="entry name" value="Transglycosylase_SLT_dom_1"/>
</dbReference>
<dbReference type="CDD" id="cd00118">
    <property type="entry name" value="LysM"/>
    <property type="match status" value="6"/>
</dbReference>
<dbReference type="Pfam" id="PF01464">
    <property type="entry name" value="SLT"/>
    <property type="match status" value="1"/>
</dbReference>
<feature type="domain" description="LysM" evidence="2">
    <location>
        <begin position="470"/>
        <end position="514"/>
    </location>
</feature>
<dbReference type="Gene3D" id="3.10.350.10">
    <property type="entry name" value="LysM domain"/>
    <property type="match status" value="6"/>
</dbReference>
<evidence type="ECO:0000259" key="2">
    <source>
        <dbReference type="PROSITE" id="PS51782"/>
    </source>
</evidence>
<dbReference type="GO" id="GO:0008932">
    <property type="term" value="F:lytic endotransglycosylase activity"/>
    <property type="evidence" value="ECO:0007669"/>
    <property type="project" value="TreeGrafter"/>
</dbReference>